<dbReference type="Gene3D" id="3.20.20.80">
    <property type="entry name" value="Glycosidases"/>
    <property type="match status" value="1"/>
</dbReference>
<evidence type="ECO:0000313" key="10">
    <source>
        <dbReference type="EMBL" id="PST83869.1"/>
    </source>
</evidence>
<dbReference type="InterPro" id="IPR016286">
    <property type="entry name" value="FUC_metazoa-typ"/>
</dbReference>
<dbReference type="SMART" id="SM00812">
    <property type="entry name" value="Alpha_L_fucos"/>
    <property type="match status" value="1"/>
</dbReference>
<dbReference type="AlphaFoldDB" id="A0A2T3HN66"/>
<dbReference type="OrthoDB" id="107551at2"/>
<dbReference type="PANTHER" id="PTHR10030">
    <property type="entry name" value="ALPHA-L-FUCOSIDASE"/>
    <property type="match status" value="1"/>
</dbReference>
<comment type="caution">
    <text evidence="10">The sequence shown here is derived from an EMBL/GenBank/DDBJ whole genome shotgun (WGS) entry which is preliminary data.</text>
</comment>
<dbReference type="GO" id="GO:0004560">
    <property type="term" value="F:alpha-L-fucosidase activity"/>
    <property type="evidence" value="ECO:0007669"/>
    <property type="project" value="InterPro"/>
</dbReference>
<comment type="similarity">
    <text evidence="2">Belongs to the glycosyl hydrolase 29 family.</text>
</comment>
<dbReference type="PIRSF" id="PIRSF001092">
    <property type="entry name" value="Alpha-L-fucosidase"/>
    <property type="match status" value="1"/>
</dbReference>
<dbReference type="PANTHER" id="PTHR10030:SF37">
    <property type="entry name" value="ALPHA-L-FUCOSIDASE-RELATED"/>
    <property type="match status" value="1"/>
</dbReference>
<protein>
    <recommendedName>
        <fullName evidence="3">alpha-L-fucosidase</fullName>
        <ecNumber evidence="3">3.2.1.51</ecNumber>
    </recommendedName>
</protein>
<dbReference type="InterPro" id="IPR000933">
    <property type="entry name" value="Glyco_hydro_29"/>
</dbReference>
<keyword evidence="6" id="KW-0326">Glycosidase</keyword>
<feature type="signal peptide" evidence="8">
    <location>
        <begin position="1"/>
        <end position="21"/>
    </location>
</feature>
<evidence type="ECO:0000259" key="9">
    <source>
        <dbReference type="Pfam" id="PF01120"/>
    </source>
</evidence>
<evidence type="ECO:0000256" key="3">
    <source>
        <dbReference type="ARBA" id="ARBA00012662"/>
    </source>
</evidence>
<evidence type="ECO:0000256" key="4">
    <source>
        <dbReference type="ARBA" id="ARBA00022729"/>
    </source>
</evidence>
<reference evidence="10 11" key="1">
    <citation type="submission" date="2018-03" db="EMBL/GenBank/DDBJ databases">
        <authorList>
            <person name="Keele B.F."/>
        </authorList>
    </citation>
    <scope>NUCLEOTIDE SEQUENCE [LARGE SCALE GENOMIC DNA]</scope>
    <source>
        <strain evidence="10 11">YL28-9</strain>
    </source>
</reference>
<dbReference type="GO" id="GO:0016139">
    <property type="term" value="P:glycoside catabolic process"/>
    <property type="evidence" value="ECO:0007669"/>
    <property type="project" value="TreeGrafter"/>
</dbReference>
<evidence type="ECO:0000256" key="5">
    <source>
        <dbReference type="ARBA" id="ARBA00022801"/>
    </source>
</evidence>
<evidence type="ECO:0000313" key="11">
    <source>
        <dbReference type="Proteomes" id="UP000240912"/>
    </source>
</evidence>
<evidence type="ECO:0000256" key="1">
    <source>
        <dbReference type="ARBA" id="ARBA00004071"/>
    </source>
</evidence>
<dbReference type="Proteomes" id="UP000240912">
    <property type="component" value="Unassembled WGS sequence"/>
</dbReference>
<comment type="function">
    <text evidence="1">Alpha-L-fucosidase is responsible for hydrolyzing the alpha-1,6-linked fucose joined to the reducing-end N-acetylglucosamine of the carbohydrate moieties of glycoproteins.</text>
</comment>
<dbReference type="InterPro" id="IPR017853">
    <property type="entry name" value="GH"/>
</dbReference>
<dbReference type="PRINTS" id="PR00741">
    <property type="entry name" value="GLHYDRLASE29"/>
</dbReference>
<dbReference type="RefSeq" id="WP_107215880.1">
    <property type="nucleotide sequence ID" value="NZ_KZ686269.1"/>
</dbReference>
<dbReference type="EC" id="3.2.1.51" evidence="3"/>
<keyword evidence="11" id="KW-1185">Reference proteome</keyword>
<dbReference type="SUPFAM" id="SSF51445">
    <property type="entry name" value="(Trans)glycosidases"/>
    <property type="match status" value="1"/>
</dbReference>
<dbReference type="EMBL" id="PYLS01000005">
    <property type="protein sequence ID" value="PST83869.1"/>
    <property type="molecule type" value="Genomic_DNA"/>
</dbReference>
<sequence>MLKKYCFLLTLSFTIVFQSGARQTQQADKMKWFADAKLGIFIHWGIYSVNGVSESWSFFNNYLSHESYMKQLTGFHANQYNPEAWAALIAESGAKYTVITAKHHDGVSLWDSKAMGAITTLNHSAARRDLLTPFVNAIRRQNLKTGLYFSLPDWSYPDYDVFTSIRKRYQLTAAPERWQRFQSYLNSQLEELNSQYRPDLFWFDGDWEHHAAEWNAPAIRAKLLQQNPSVILNSRLNSQGDYDTPEQGIPVKRPASKFWELCYTMNDSWGYQEFDRRYKTPNMIIRTLIDCISMGGNLLLDIGPKADGTIPDEQVRVLKALGRWTKKHGEAIFGSQAGISENNFRGKTTRSADGRKVYLFLDRRNIGQLTVYGTETPLRSARVIGYAGKITFKKNGSQLTIDVPAAAEDADATVVELGFDTTPVFADRKPGNLSLVEIAEEKEPVKQIAALSSSVAAGYNPFPEKRLEPDGIGFEWRRKDELAAWIKKHAEALYKTGKGLPFTHYDGESALSADKRTLYLFVKGQPTGPIAVKGLQNTIQRVRIVGQGTMLPHEIYNKLYWSKTPGIVYIDIPAKLLDPQMTVVALLLDGPATIFTEDTGAIQNNL</sequence>
<organism evidence="10 11">
    <name type="scientific">Pedobacter yulinensis</name>
    <dbReference type="NCBI Taxonomy" id="2126353"/>
    <lineage>
        <taxon>Bacteria</taxon>
        <taxon>Pseudomonadati</taxon>
        <taxon>Bacteroidota</taxon>
        <taxon>Sphingobacteriia</taxon>
        <taxon>Sphingobacteriales</taxon>
        <taxon>Sphingobacteriaceae</taxon>
        <taxon>Pedobacter</taxon>
    </lineage>
</organism>
<evidence type="ECO:0000256" key="7">
    <source>
        <dbReference type="PIRSR" id="PIRSR001092-1"/>
    </source>
</evidence>
<gene>
    <name evidence="10" type="ORF">C7T94_13855</name>
</gene>
<accession>A0A2T3HN66</accession>
<dbReference type="GO" id="GO:0006004">
    <property type="term" value="P:fucose metabolic process"/>
    <property type="evidence" value="ECO:0007669"/>
    <property type="project" value="InterPro"/>
</dbReference>
<evidence type="ECO:0000256" key="2">
    <source>
        <dbReference type="ARBA" id="ARBA00007951"/>
    </source>
</evidence>
<proteinExistence type="inferred from homology"/>
<evidence type="ECO:0000256" key="8">
    <source>
        <dbReference type="SAM" id="SignalP"/>
    </source>
</evidence>
<dbReference type="GO" id="GO:0005764">
    <property type="term" value="C:lysosome"/>
    <property type="evidence" value="ECO:0007669"/>
    <property type="project" value="TreeGrafter"/>
</dbReference>
<feature type="domain" description="Glycoside hydrolase family 29 N-terminal" evidence="9">
    <location>
        <begin position="18"/>
        <end position="330"/>
    </location>
</feature>
<keyword evidence="4 8" id="KW-0732">Signal</keyword>
<feature type="site" description="May be important for catalysis" evidence="7">
    <location>
        <position position="262"/>
    </location>
</feature>
<name>A0A2T3HN66_9SPHI</name>
<dbReference type="InterPro" id="IPR057739">
    <property type="entry name" value="Glyco_hydro_29_N"/>
</dbReference>
<keyword evidence="5" id="KW-0378">Hydrolase</keyword>
<feature type="chain" id="PRO_5015741284" description="alpha-L-fucosidase" evidence="8">
    <location>
        <begin position="22"/>
        <end position="606"/>
    </location>
</feature>
<evidence type="ECO:0000256" key="6">
    <source>
        <dbReference type="ARBA" id="ARBA00023295"/>
    </source>
</evidence>
<dbReference type="Pfam" id="PF01120">
    <property type="entry name" value="Alpha_L_fucos"/>
    <property type="match status" value="1"/>
</dbReference>